<feature type="region of interest" description="Disordered" evidence="1">
    <location>
        <begin position="34"/>
        <end position="106"/>
    </location>
</feature>
<evidence type="ECO:0000256" key="1">
    <source>
        <dbReference type="SAM" id="MobiDB-lite"/>
    </source>
</evidence>
<protein>
    <submittedName>
        <fullName evidence="2">Uncharacterized protein</fullName>
    </submittedName>
</protein>
<evidence type="ECO:0000313" key="2">
    <source>
        <dbReference type="EMBL" id="KAK5931487.1"/>
    </source>
</evidence>
<name>A0AAN8DZP8_9TELE</name>
<dbReference type="AlphaFoldDB" id="A0AAN8DZP8"/>
<reference evidence="2 3" key="1">
    <citation type="journal article" date="2023" name="Mol. Biol. Evol.">
        <title>Genomics of Secondarily Temperate Adaptation in the Only Non-Antarctic Icefish.</title>
        <authorList>
            <person name="Rivera-Colon A.G."/>
            <person name="Rayamajhi N."/>
            <person name="Minhas B.F."/>
            <person name="Madrigal G."/>
            <person name="Bilyk K.T."/>
            <person name="Yoon V."/>
            <person name="Hune M."/>
            <person name="Gregory S."/>
            <person name="Cheng C.H.C."/>
            <person name="Catchen J.M."/>
        </authorList>
    </citation>
    <scope>NUCLEOTIDE SEQUENCE [LARGE SCALE GENOMIC DNA]</scope>
    <source>
        <strain evidence="2">JC2023a</strain>
    </source>
</reference>
<organism evidence="2 3">
    <name type="scientific">Champsocephalus esox</name>
    <name type="common">pike icefish</name>
    <dbReference type="NCBI Taxonomy" id="159716"/>
    <lineage>
        <taxon>Eukaryota</taxon>
        <taxon>Metazoa</taxon>
        <taxon>Chordata</taxon>
        <taxon>Craniata</taxon>
        <taxon>Vertebrata</taxon>
        <taxon>Euteleostomi</taxon>
        <taxon>Actinopterygii</taxon>
        <taxon>Neopterygii</taxon>
        <taxon>Teleostei</taxon>
        <taxon>Neoteleostei</taxon>
        <taxon>Acanthomorphata</taxon>
        <taxon>Eupercaria</taxon>
        <taxon>Perciformes</taxon>
        <taxon>Notothenioidei</taxon>
        <taxon>Channichthyidae</taxon>
        <taxon>Champsocephalus</taxon>
    </lineage>
</organism>
<feature type="compositionally biased region" description="Polar residues" evidence="1">
    <location>
        <begin position="77"/>
        <end position="99"/>
    </location>
</feature>
<proteinExistence type="predicted"/>
<comment type="caution">
    <text evidence="2">The sequence shown here is derived from an EMBL/GenBank/DDBJ whole genome shotgun (WGS) entry which is preliminary data.</text>
</comment>
<feature type="compositionally biased region" description="Polar residues" evidence="1">
    <location>
        <begin position="36"/>
        <end position="50"/>
    </location>
</feature>
<keyword evidence="3" id="KW-1185">Reference proteome</keyword>
<dbReference type="EMBL" id="JAULUE010000070">
    <property type="protein sequence ID" value="KAK5931487.1"/>
    <property type="molecule type" value="Genomic_DNA"/>
</dbReference>
<accession>A0AAN8DZP8</accession>
<gene>
    <name evidence="2" type="ORF">CesoFtcFv8_000204</name>
</gene>
<dbReference type="Proteomes" id="UP001335648">
    <property type="component" value="Unassembled WGS sequence"/>
</dbReference>
<sequence length="106" mass="11643">MRPYVHLPSFYLPPPPSTNTPLYSSPAHVRLPPSIHTFTMTPTQTMSSSRPYAPPPQNTIHAGSPQHDRRHRFTPRTYANHTPRLSLTTPSAGCVTSATAMAPPTT</sequence>
<evidence type="ECO:0000313" key="3">
    <source>
        <dbReference type="Proteomes" id="UP001335648"/>
    </source>
</evidence>